<dbReference type="InterPro" id="IPR004919">
    <property type="entry name" value="GmrSD_N"/>
</dbReference>
<sequence>MSIISNTFGTEEPQLKNLLRYIEDGKMQLPDFQRGWVWDDKRIRSLIASITQGYPIGALMSMETSESLHFAPRLFEGSNGTHEAELLLLDGQQRMTSLFLALQSKRPVLTQDEKKKKLECLYYLDMQKCLDASVDRMDAVISVPKEKIVKSNFGRNIVLDLSSREKEYEAMMFPLNIVFDDQQTTIWQMGFIQHFSLNEKQFSFYGTFYSQIIQSLREYKVPIIKLSKEIPKEAVCQVFENVNTGGVALTVFELLTATFASDGFRLRDDWEDRKKSLQKTDLILKGVDGKDFLAAVTLLASYRHHLQKGTAVSCKRSDVLSLTLEEYQTNADDISEGLRKAAKFLHSQHIFDIRNLPYQTQLVPLSAICACLGNRFEDYPVRQKLARWYWCGVLGELYGSANETRYAQDIQNFEDWLNNGHEPVTIRDASFAPVRLLSLQTRNSAAYKGLMALMMRAGCRDFISGDPLQQMNYFDESVDIHHIFPADYCRRKKLPEQQWNSIVNKAPLSARTNRILGGKAPSAYINSIEQQQHVTPDALNTHLCSHLINPDLLRSDDFSAFMTDRATVLLDKIEEAMGKKIAGRDAEDVIKSFGRELL</sequence>
<reference evidence="2" key="1">
    <citation type="journal article" date="2021" name="PeerJ">
        <title>Extensive microbial diversity within the chicken gut microbiome revealed by metagenomics and culture.</title>
        <authorList>
            <person name="Gilroy R."/>
            <person name="Ravi A."/>
            <person name="Getino M."/>
            <person name="Pursley I."/>
            <person name="Horton D.L."/>
            <person name="Alikhan N.F."/>
            <person name="Baker D."/>
            <person name="Gharbi K."/>
            <person name="Hall N."/>
            <person name="Watson M."/>
            <person name="Adriaenssens E.M."/>
            <person name="Foster-Nyarko E."/>
            <person name="Jarju S."/>
            <person name="Secka A."/>
            <person name="Antonio M."/>
            <person name="Oren A."/>
            <person name="Chaudhuri R.R."/>
            <person name="La Ragione R."/>
            <person name="Hildebrand F."/>
            <person name="Pallen M.J."/>
        </authorList>
    </citation>
    <scope>NUCLEOTIDE SEQUENCE</scope>
    <source>
        <strain evidence="2">ChiHecec2B26-446</strain>
    </source>
</reference>
<dbReference type="EMBL" id="DXHV01000064">
    <property type="protein sequence ID" value="HIW00911.1"/>
    <property type="molecule type" value="Genomic_DNA"/>
</dbReference>
<dbReference type="AlphaFoldDB" id="A0A9D1PXK9"/>
<organism evidence="2 3">
    <name type="scientific">Candidatus Desulfovibrio intestinipullorum</name>
    <dbReference type="NCBI Taxonomy" id="2838536"/>
    <lineage>
        <taxon>Bacteria</taxon>
        <taxon>Pseudomonadati</taxon>
        <taxon>Thermodesulfobacteriota</taxon>
        <taxon>Desulfovibrionia</taxon>
        <taxon>Desulfovibrionales</taxon>
        <taxon>Desulfovibrionaceae</taxon>
        <taxon>Desulfovibrio</taxon>
    </lineage>
</organism>
<accession>A0A9D1PXK9</accession>
<dbReference type="PANTHER" id="PTHR37292">
    <property type="entry name" value="VNG6097C"/>
    <property type="match status" value="1"/>
</dbReference>
<feature type="domain" description="GmrSD restriction endonucleases N-terminal" evidence="1">
    <location>
        <begin position="16"/>
        <end position="259"/>
    </location>
</feature>
<protein>
    <submittedName>
        <fullName evidence="2">DUF262 domain-containing protein</fullName>
    </submittedName>
</protein>
<comment type="caution">
    <text evidence="2">The sequence shown here is derived from an EMBL/GenBank/DDBJ whole genome shotgun (WGS) entry which is preliminary data.</text>
</comment>
<evidence type="ECO:0000259" key="1">
    <source>
        <dbReference type="Pfam" id="PF03235"/>
    </source>
</evidence>
<proteinExistence type="predicted"/>
<reference evidence="2" key="2">
    <citation type="submission" date="2021-04" db="EMBL/GenBank/DDBJ databases">
        <authorList>
            <person name="Gilroy R."/>
        </authorList>
    </citation>
    <scope>NUCLEOTIDE SEQUENCE</scope>
    <source>
        <strain evidence="2">ChiHecec2B26-446</strain>
    </source>
</reference>
<name>A0A9D1PXK9_9BACT</name>
<dbReference type="Pfam" id="PF03235">
    <property type="entry name" value="GmrSD_N"/>
    <property type="match status" value="1"/>
</dbReference>
<evidence type="ECO:0000313" key="3">
    <source>
        <dbReference type="Proteomes" id="UP000886752"/>
    </source>
</evidence>
<gene>
    <name evidence="2" type="ORF">H9894_06955</name>
</gene>
<evidence type="ECO:0000313" key="2">
    <source>
        <dbReference type="EMBL" id="HIW00911.1"/>
    </source>
</evidence>
<dbReference type="PANTHER" id="PTHR37292:SF2">
    <property type="entry name" value="DUF262 DOMAIN-CONTAINING PROTEIN"/>
    <property type="match status" value="1"/>
</dbReference>
<dbReference type="Proteomes" id="UP000886752">
    <property type="component" value="Unassembled WGS sequence"/>
</dbReference>